<dbReference type="RefSeq" id="WP_214440917.1">
    <property type="nucleotide sequence ID" value="NZ_JAECZB010000080.1"/>
</dbReference>
<feature type="region of interest" description="Disordered" evidence="1">
    <location>
        <begin position="317"/>
        <end position="376"/>
    </location>
</feature>
<accession>A0A8J7HGH9</accession>
<evidence type="ECO:0000313" key="2">
    <source>
        <dbReference type="EMBL" id="MBH8554684.1"/>
    </source>
</evidence>
<organism evidence="2 3">
    <name type="scientific">Atlanticothrix silvestris CENA357</name>
    <dbReference type="NCBI Taxonomy" id="1725252"/>
    <lineage>
        <taxon>Bacteria</taxon>
        <taxon>Bacillati</taxon>
        <taxon>Cyanobacteriota</taxon>
        <taxon>Cyanophyceae</taxon>
        <taxon>Nostocales</taxon>
        <taxon>Nodulariaceae</taxon>
        <taxon>Atlanticothrix</taxon>
        <taxon>Atlanticothrix silvestris</taxon>
    </lineage>
</organism>
<evidence type="ECO:0000256" key="1">
    <source>
        <dbReference type="SAM" id="MobiDB-lite"/>
    </source>
</evidence>
<evidence type="ECO:0000313" key="3">
    <source>
        <dbReference type="Proteomes" id="UP000599391"/>
    </source>
</evidence>
<reference evidence="2 3" key="1">
    <citation type="journal article" date="2021" name="Int. J. Syst. Evol. Microbiol.">
        <title>Amazonocrinis nigriterrae gen. nov., sp. nov., Atlanticothrix silvestris gen. nov., sp. nov. and Dendronalium phyllosphericum gen. nov., sp. nov., nostocacean cyanobacteria from Brazilian environments.</title>
        <authorList>
            <person name="Alvarenga D.O."/>
            <person name="Andreote A.P.D."/>
            <person name="Branco L.H.Z."/>
            <person name="Delbaje E."/>
            <person name="Cruz R.B."/>
            <person name="Varani A.M."/>
            <person name="Fiore M.F."/>
        </authorList>
    </citation>
    <scope>NUCLEOTIDE SEQUENCE [LARGE SCALE GENOMIC DNA]</scope>
    <source>
        <strain evidence="2 3">CENA357</strain>
    </source>
</reference>
<comment type="caution">
    <text evidence="2">The sequence shown here is derived from an EMBL/GenBank/DDBJ whole genome shotgun (WGS) entry which is preliminary data.</text>
</comment>
<dbReference type="AlphaFoldDB" id="A0A8J7HGH9"/>
<feature type="compositionally biased region" description="Polar residues" evidence="1">
    <location>
        <begin position="354"/>
        <end position="366"/>
    </location>
</feature>
<sequence length="449" mass="51506">MNHNNFHTIDPTQSHLPDSAVVQKVLSDNDRLPTEQHDKAVRAFFVSDGIASGIGKDLAFVDQIPNFIKEIIDNKLWECLYVAKGVVTPYYCRYTKGSDAENFRAFIAAKRPNGLETSVETIDRVLQADSEVQRKFRAIIYQAQEKERDELGKYKHHPSRLEGGMDDEIGNRQQERLRAANRAAEAIPLIGELLDRSLIAIDVAALLGRDIKDPKNLTAEEREYVDKRDLIGLRINQYIYTNPIPEDEDREPAYSRELNNHIKDILGIKDRSKSVRMDNPKKAAEKLLQFYQGDKLKELIDRLKQALEPLPQLPEAVREQSNHKNKSTFFENQLTISNNGLTTEQAEPSKEDTPTSPASETHSPTLKPSEDIDQNSAPADLENWELTPDELAKRLQRKPRSLLEMWYTKPAEFPQWSQKRDPDGIAWERSDRKKGRSWLFIPVLESKQE</sequence>
<keyword evidence="3" id="KW-1185">Reference proteome</keyword>
<gene>
    <name evidence="2" type="ORF">I8751_20445</name>
</gene>
<name>A0A8J7HGH9_9CYAN</name>
<dbReference type="EMBL" id="JAECZB010000080">
    <property type="protein sequence ID" value="MBH8554684.1"/>
    <property type="molecule type" value="Genomic_DNA"/>
</dbReference>
<dbReference type="Proteomes" id="UP000599391">
    <property type="component" value="Unassembled WGS sequence"/>
</dbReference>
<feature type="compositionally biased region" description="Polar residues" evidence="1">
    <location>
        <begin position="327"/>
        <end position="346"/>
    </location>
</feature>
<proteinExistence type="predicted"/>
<protein>
    <submittedName>
        <fullName evidence="2">Uncharacterized protein</fullName>
    </submittedName>
</protein>